<dbReference type="STRING" id="1823756.A4H34_07210"/>
<dbReference type="Gene3D" id="3.20.20.80">
    <property type="entry name" value="Glycosidases"/>
    <property type="match status" value="1"/>
</dbReference>
<dbReference type="Proteomes" id="UP000078368">
    <property type="component" value="Unassembled WGS sequence"/>
</dbReference>
<evidence type="ECO:0000259" key="1">
    <source>
        <dbReference type="Pfam" id="PF08924"/>
    </source>
</evidence>
<name>A0A179B705_9ACTO</name>
<dbReference type="Gene3D" id="1.10.101.10">
    <property type="entry name" value="PGBD-like superfamily/PGBD"/>
    <property type="match status" value="1"/>
</dbReference>
<dbReference type="RefSeq" id="WP_040322671.1">
    <property type="nucleotide sequence ID" value="NZ_LVZK01000001.1"/>
</dbReference>
<protein>
    <recommendedName>
        <fullName evidence="1">Rv2525c-like glycoside hydrolase-like domain-containing protein</fullName>
    </recommendedName>
</protein>
<dbReference type="InterPro" id="IPR036366">
    <property type="entry name" value="PGBDSf"/>
</dbReference>
<dbReference type="SUPFAM" id="SSF47090">
    <property type="entry name" value="PGBD-like"/>
    <property type="match status" value="1"/>
</dbReference>
<dbReference type="InterPro" id="IPR017853">
    <property type="entry name" value="GH"/>
</dbReference>
<dbReference type="InterPro" id="IPR036365">
    <property type="entry name" value="PGBD-like_sf"/>
</dbReference>
<keyword evidence="3" id="KW-1185">Reference proteome</keyword>
<evidence type="ECO:0000313" key="3">
    <source>
        <dbReference type="Proteomes" id="UP000078368"/>
    </source>
</evidence>
<dbReference type="CDD" id="cd06418">
    <property type="entry name" value="GH25_BacA-like"/>
    <property type="match status" value="1"/>
</dbReference>
<comment type="caution">
    <text evidence="2">The sequence shown here is derived from an EMBL/GenBank/DDBJ whole genome shotgun (WGS) entry which is preliminary data.</text>
</comment>
<sequence length="796" mass="88246">MPDEMVRQAQKWLNTTYKNRPGFGSVSEDGQTGWETIHGLIRALQIELGITETANNFGAGTQTRFTARWPQGIKEQDPGDTSTSNVYAIIQCALWCKGYSTGSNITTHFYGGTGSAIKDLKTDIGIGGDSTVTVGIMKALLTMDQFVLLFRRGGRVAVRKVQQKLNRDYGDYVGIVPTDGVYGREMNKALIQVLQAIEGFTPAEATGNFGAGTRSRLKVITASNARSHPTWVWFASVMLTCNGYPASVSSEWSEATEHLEKFQREYALPVSGKVDRTTWMSLLTSKGDPDRPCVACDTRFEITDEFLAKLKSDGYKIVGRYLTEPGQDQKKPEDYFKAIRPGELERIVKGGMKFFPIFQENSRQLSDFTPENGARHAREAQSAAQRLGVPPTIIYFAVDMDVYEYQIDQVVDPYFKAIKANLGGGYSVGIYASRNTCTRITKNGHAISSFVSDMSYGFSGNLGYPIPTNWNYDQFTEISGYGGRWDLDKVAHSGRVPACDVILSSTSPSPYPDKDPTSPDQDPLLKWAKTTEQECLSGMGGLFNPVKPYRGFTGEFILEWLRKPEYWGGSYTGLWRLYTPELPTPSELAAARALCDNVCSKQPVIKGTLPRRDIAHMAATALGCLTWGIEERHGDYGLGDLGGWPLDLLQMWGFYRKETKSTNLTSWLHANLGTVSGGKGFGYSDVLADADAWLIARHMKRHSSDTSLTDAMSNVFARSEIHRIAYFYRERFNADTDNVVAVFKKVADGIDAWGFENIPFSEDRLLNACGADRLPSASEAEVLARAYAAFLSNPRR</sequence>
<reference evidence="2 3" key="1">
    <citation type="submission" date="2016-04" db="EMBL/GenBank/DDBJ databases">
        <title>Peptidophaga gingivicola gen. nov., sp. nov., isolated from human subgingival plaque.</title>
        <authorList>
            <person name="Beall C.J."/>
            <person name="Mokrzan E.M."/>
            <person name="Griffen A.L."/>
            <person name="Leys E.J."/>
        </authorList>
    </citation>
    <scope>NUCLEOTIDE SEQUENCE [LARGE SCALE GENOMIC DNA]</scope>
    <source>
        <strain evidence="2 3">BA112</strain>
    </source>
</reference>
<organism evidence="2 3">
    <name type="scientific">Peptidiphaga gingivicola</name>
    <dbReference type="NCBI Taxonomy" id="2741497"/>
    <lineage>
        <taxon>Bacteria</taxon>
        <taxon>Bacillati</taxon>
        <taxon>Actinomycetota</taxon>
        <taxon>Actinomycetes</taxon>
        <taxon>Actinomycetales</taxon>
        <taxon>Actinomycetaceae</taxon>
        <taxon>Peptidiphaga</taxon>
    </lineage>
</organism>
<dbReference type="SUPFAM" id="SSF51445">
    <property type="entry name" value="(Trans)glycosidases"/>
    <property type="match status" value="1"/>
</dbReference>
<dbReference type="AlphaFoldDB" id="A0A179B705"/>
<dbReference type="OrthoDB" id="1795295at2"/>
<proteinExistence type="predicted"/>
<gene>
    <name evidence="2" type="ORF">A4H34_07210</name>
</gene>
<accession>A0A179B705</accession>
<feature type="domain" description="Rv2525c-like glycoside hydrolase-like" evidence="1">
    <location>
        <begin position="309"/>
        <end position="476"/>
    </location>
</feature>
<dbReference type="EMBL" id="LVZK01000001">
    <property type="protein sequence ID" value="OAP86891.1"/>
    <property type="molecule type" value="Genomic_DNA"/>
</dbReference>
<dbReference type="Pfam" id="PF08924">
    <property type="entry name" value="Rv2525c_GlyHyd-like"/>
    <property type="match status" value="1"/>
</dbReference>
<dbReference type="InterPro" id="IPR015020">
    <property type="entry name" value="Rv2525c-like_Glyco_Hydro-like"/>
</dbReference>
<evidence type="ECO:0000313" key="2">
    <source>
        <dbReference type="EMBL" id="OAP86891.1"/>
    </source>
</evidence>